<dbReference type="InterPro" id="IPR026350">
    <property type="entry name" value="GxxExxY"/>
</dbReference>
<dbReference type="NCBIfam" id="TIGR04256">
    <property type="entry name" value="GxxExxY"/>
    <property type="match status" value="1"/>
</dbReference>
<proteinExistence type="predicted"/>
<accession>A0A1F6CX82</accession>
<dbReference type="EMBL" id="MFKT01000009">
    <property type="protein sequence ID" value="OGG53769.1"/>
    <property type="molecule type" value="Genomic_DNA"/>
</dbReference>
<evidence type="ECO:0008006" key="3">
    <source>
        <dbReference type="Google" id="ProtNLM"/>
    </source>
</evidence>
<protein>
    <recommendedName>
        <fullName evidence="3">GxxExxY protein</fullName>
    </recommendedName>
</protein>
<organism evidence="1 2">
    <name type="scientific">Candidatus Kaiserbacteria bacterium RIFCSPHIGHO2_01_FULL_53_29</name>
    <dbReference type="NCBI Taxonomy" id="1798480"/>
    <lineage>
        <taxon>Bacteria</taxon>
        <taxon>Candidatus Kaiseribacteriota</taxon>
    </lineage>
</organism>
<reference evidence="1 2" key="1">
    <citation type="journal article" date="2016" name="Nat. Commun.">
        <title>Thousands of microbial genomes shed light on interconnected biogeochemical processes in an aquifer system.</title>
        <authorList>
            <person name="Anantharaman K."/>
            <person name="Brown C.T."/>
            <person name="Hug L.A."/>
            <person name="Sharon I."/>
            <person name="Castelle C.J."/>
            <person name="Probst A.J."/>
            <person name="Thomas B.C."/>
            <person name="Singh A."/>
            <person name="Wilkins M.J."/>
            <person name="Karaoz U."/>
            <person name="Brodie E.L."/>
            <person name="Williams K.H."/>
            <person name="Hubbard S.S."/>
            <person name="Banfield J.F."/>
        </authorList>
    </citation>
    <scope>NUCLEOTIDE SEQUENCE [LARGE SCALE GENOMIC DNA]</scope>
</reference>
<gene>
    <name evidence="1" type="ORF">A2851_02205</name>
</gene>
<sequence length="135" mass="15499">MTTNTTDAKILHSELSFAIVGACFDVHNELGRFAREKQYADALEERFRGGGLRYVREFRLGDSGNVVDFLVEEKIILELKTVRFLTTSYFRQIQNYLQQARMDLGLLVNFSDALLQPRRIVRISDPIRSHSQSAS</sequence>
<name>A0A1F6CX82_9BACT</name>
<evidence type="ECO:0000313" key="2">
    <source>
        <dbReference type="Proteomes" id="UP000176863"/>
    </source>
</evidence>
<evidence type="ECO:0000313" key="1">
    <source>
        <dbReference type="EMBL" id="OGG53769.1"/>
    </source>
</evidence>
<dbReference type="Pfam" id="PF13366">
    <property type="entry name" value="PDDEXK_3"/>
    <property type="match status" value="1"/>
</dbReference>
<comment type="caution">
    <text evidence="1">The sequence shown here is derived from an EMBL/GenBank/DDBJ whole genome shotgun (WGS) entry which is preliminary data.</text>
</comment>
<dbReference type="AlphaFoldDB" id="A0A1F6CX82"/>
<dbReference type="Proteomes" id="UP000176863">
    <property type="component" value="Unassembled WGS sequence"/>
</dbReference>